<name>I0UY14_9PSEU</name>
<dbReference type="PRINTS" id="PR01438">
    <property type="entry name" value="UNVRSLSTRESS"/>
</dbReference>
<dbReference type="AlphaFoldDB" id="I0UY14"/>
<dbReference type="STRING" id="882086.SacxiDRAFT_0491"/>
<evidence type="ECO:0000259" key="2">
    <source>
        <dbReference type="Pfam" id="PF00582"/>
    </source>
</evidence>
<dbReference type="HOGENOM" id="CLU_049301_2_3_11"/>
<dbReference type="Gene3D" id="3.40.50.620">
    <property type="entry name" value="HUPs"/>
    <property type="match status" value="2"/>
</dbReference>
<evidence type="ECO:0000313" key="4">
    <source>
        <dbReference type="Proteomes" id="UP000004691"/>
    </source>
</evidence>
<dbReference type="Proteomes" id="UP000004691">
    <property type="component" value="Unassembled WGS sequence"/>
</dbReference>
<evidence type="ECO:0000313" key="3">
    <source>
        <dbReference type="EMBL" id="EID52767.1"/>
    </source>
</evidence>
<dbReference type="EMBL" id="JH636049">
    <property type="protein sequence ID" value="EID52767.1"/>
    <property type="molecule type" value="Genomic_DNA"/>
</dbReference>
<dbReference type="InterPro" id="IPR006015">
    <property type="entry name" value="Universal_stress_UspA"/>
</dbReference>
<gene>
    <name evidence="3" type="ORF">SacxiDRAFT_0491</name>
</gene>
<dbReference type="RefSeq" id="WP_006236870.1">
    <property type="nucleotide sequence ID" value="NZ_JH636049.1"/>
</dbReference>
<dbReference type="Pfam" id="PF00582">
    <property type="entry name" value="Usp"/>
    <property type="match status" value="2"/>
</dbReference>
<dbReference type="InterPro" id="IPR006016">
    <property type="entry name" value="UspA"/>
</dbReference>
<protein>
    <submittedName>
        <fullName evidence="3">Universal stress protein UspA-like protein</fullName>
    </submittedName>
</protein>
<evidence type="ECO:0000256" key="1">
    <source>
        <dbReference type="ARBA" id="ARBA00008791"/>
    </source>
</evidence>
<keyword evidence="4" id="KW-1185">Reference proteome</keyword>
<feature type="domain" description="UspA" evidence="2">
    <location>
        <begin position="6"/>
        <end position="143"/>
    </location>
</feature>
<dbReference type="SUPFAM" id="SSF52402">
    <property type="entry name" value="Adenine nucleotide alpha hydrolases-like"/>
    <property type="match status" value="2"/>
</dbReference>
<dbReference type="OrthoDB" id="3404132at2"/>
<dbReference type="InterPro" id="IPR014729">
    <property type="entry name" value="Rossmann-like_a/b/a_fold"/>
</dbReference>
<sequence>MTGTDVIAAGVDGSASALHAVAWAAAEAARAGAVLRLVHAYRVPEHGDAAGRIVAGEVGTALRRQGEGWLREAGKVAEATAPGVEVQAVLTEESPATALLDQSRHAATVVVGARGLGGYEGLLVGSVAVALAAHGECPVVVVRGRRPHDPPPAEGPVVVGVDDSEAGVAAVEFAFTEAERRRVPVVAVHVWGDVVLDVVLDTTAHRHPVSADPAEIAEKERAVLDERLAGCRRRHPGVEVEAIVERGRPVRALLAHGQRAQLVVVGSRGLGGIPGMLLGSTSRTLVVHAPCPVAVTRPRQRTTRPHGGETPP</sequence>
<dbReference type="PANTHER" id="PTHR46268">
    <property type="entry name" value="STRESS RESPONSE PROTEIN NHAX"/>
    <property type="match status" value="1"/>
</dbReference>
<feature type="domain" description="UspA" evidence="2">
    <location>
        <begin position="156"/>
        <end position="297"/>
    </location>
</feature>
<comment type="similarity">
    <text evidence="1">Belongs to the universal stress protein A family.</text>
</comment>
<dbReference type="PANTHER" id="PTHR46268:SF6">
    <property type="entry name" value="UNIVERSAL STRESS PROTEIN UP12"/>
    <property type="match status" value="1"/>
</dbReference>
<accession>I0UY14</accession>
<proteinExistence type="inferred from homology"/>
<dbReference type="eggNOG" id="COG0589">
    <property type="taxonomic scope" value="Bacteria"/>
</dbReference>
<organism evidence="3 4">
    <name type="scientific">Saccharomonospora xinjiangensis XJ-54</name>
    <dbReference type="NCBI Taxonomy" id="882086"/>
    <lineage>
        <taxon>Bacteria</taxon>
        <taxon>Bacillati</taxon>
        <taxon>Actinomycetota</taxon>
        <taxon>Actinomycetes</taxon>
        <taxon>Pseudonocardiales</taxon>
        <taxon>Pseudonocardiaceae</taxon>
        <taxon>Saccharomonospora</taxon>
    </lineage>
</organism>
<reference evidence="3 4" key="1">
    <citation type="submission" date="2012-01" db="EMBL/GenBank/DDBJ databases">
        <title>Improved High-Quality Draft sequence of Saccharomonospora xinjiangensis XJ-54.</title>
        <authorList>
            <consortium name="US DOE Joint Genome Institute"/>
            <person name="Lucas S."/>
            <person name="Han J."/>
            <person name="Lapidus A."/>
            <person name="Cheng J.-F."/>
            <person name="Goodwin L."/>
            <person name="Pitluck S."/>
            <person name="Peters L."/>
            <person name="Mikhailova N."/>
            <person name="Teshima H."/>
            <person name="Detter J.C."/>
            <person name="Han C."/>
            <person name="Tapia R."/>
            <person name="Land M."/>
            <person name="Hauser L."/>
            <person name="Kyrpides N."/>
            <person name="Ivanova N."/>
            <person name="Pagani I."/>
            <person name="Brambilla E.-M."/>
            <person name="Klenk H.-P."/>
            <person name="Woyke T."/>
        </authorList>
    </citation>
    <scope>NUCLEOTIDE SEQUENCE [LARGE SCALE GENOMIC DNA]</scope>
    <source>
        <strain evidence="3 4">XJ-54</strain>
    </source>
</reference>